<dbReference type="GO" id="GO:0008361">
    <property type="term" value="P:regulation of cell size"/>
    <property type="evidence" value="ECO:0007669"/>
    <property type="project" value="UniProtKB-ARBA"/>
</dbReference>
<dbReference type="Gene3D" id="1.20.1560.10">
    <property type="entry name" value="ABC transporter type 1, transmembrane domain"/>
    <property type="match status" value="1"/>
</dbReference>
<feature type="domain" description="ABC transporter" evidence="14">
    <location>
        <begin position="417"/>
        <end position="653"/>
    </location>
</feature>
<dbReference type="GO" id="GO:0043481">
    <property type="term" value="P:anthocyanin accumulation in tissues in response to UV light"/>
    <property type="evidence" value="ECO:0007669"/>
    <property type="project" value="UniProtKB-ARBA"/>
</dbReference>
<evidence type="ECO:0000313" key="16">
    <source>
        <dbReference type="EMBL" id="KAG0586032.1"/>
    </source>
</evidence>
<feature type="transmembrane region" description="Helical" evidence="13">
    <location>
        <begin position="88"/>
        <end position="116"/>
    </location>
</feature>
<comment type="caution">
    <text evidence="16">The sequence shown here is derived from an EMBL/GenBank/DDBJ whole genome shotgun (WGS) entry which is preliminary data.</text>
</comment>
<dbReference type="Pfam" id="PF00005">
    <property type="entry name" value="ABC_tran"/>
    <property type="match status" value="2"/>
</dbReference>
<keyword evidence="17" id="KW-1185">Reference proteome</keyword>
<feature type="transmembrane region" description="Helical" evidence="13">
    <location>
        <begin position="783"/>
        <end position="802"/>
    </location>
</feature>
<comment type="similarity">
    <text evidence="2">Belongs to the ABC transporter superfamily. ABCB family. Multidrug resistance exporter (TC 3.A.1.201) subfamily.</text>
</comment>
<feature type="region of interest" description="Disordered" evidence="12">
    <location>
        <begin position="671"/>
        <end position="699"/>
    </location>
</feature>
<evidence type="ECO:0000256" key="2">
    <source>
        <dbReference type="ARBA" id="ARBA00007577"/>
    </source>
</evidence>
<dbReference type="PROSITE" id="PS00211">
    <property type="entry name" value="ABC_TRANSPORTER_1"/>
    <property type="match status" value="2"/>
</dbReference>
<keyword evidence="6" id="KW-0547">Nucleotide-binding</keyword>
<dbReference type="InterPro" id="IPR017871">
    <property type="entry name" value="ABC_transporter-like_CS"/>
</dbReference>
<evidence type="ECO:0000313" key="17">
    <source>
        <dbReference type="Proteomes" id="UP000822688"/>
    </source>
</evidence>
<dbReference type="GO" id="GO:0048367">
    <property type="term" value="P:shoot system development"/>
    <property type="evidence" value="ECO:0007669"/>
    <property type="project" value="UniProtKB-ARBA"/>
</dbReference>
<name>A0A8T0IS89_CERPU</name>
<dbReference type="GO" id="GO:0048608">
    <property type="term" value="P:reproductive structure development"/>
    <property type="evidence" value="ECO:0007669"/>
    <property type="project" value="UniProtKB-ARBA"/>
</dbReference>
<keyword evidence="10" id="KW-0325">Glycoprotein</keyword>
<dbReference type="GO" id="GO:0099402">
    <property type="term" value="P:plant organ development"/>
    <property type="evidence" value="ECO:0007669"/>
    <property type="project" value="UniProtKB-ARBA"/>
</dbReference>
<gene>
    <name evidence="16" type="ORF">KC19_2G058200</name>
</gene>
<keyword evidence="5" id="KW-0677">Repeat</keyword>
<evidence type="ECO:0000256" key="9">
    <source>
        <dbReference type="ARBA" id="ARBA00023136"/>
    </source>
</evidence>
<dbReference type="InterPro" id="IPR003593">
    <property type="entry name" value="AAA+_ATPase"/>
</dbReference>
<dbReference type="PANTHER" id="PTHR45136:SF2">
    <property type="entry name" value="ABC TRANSPORTER DOMAIN-CONTAINING PROTEIN"/>
    <property type="match status" value="1"/>
</dbReference>
<feature type="domain" description="ABC transmembrane type-1" evidence="15">
    <location>
        <begin position="93"/>
        <end position="382"/>
    </location>
</feature>
<dbReference type="PROSITE" id="PS50929">
    <property type="entry name" value="ABC_TM1F"/>
    <property type="match status" value="2"/>
</dbReference>
<dbReference type="Proteomes" id="UP000822688">
    <property type="component" value="Chromosome 2"/>
</dbReference>
<evidence type="ECO:0000256" key="7">
    <source>
        <dbReference type="ARBA" id="ARBA00022840"/>
    </source>
</evidence>
<evidence type="ECO:0000256" key="6">
    <source>
        <dbReference type="ARBA" id="ARBA00022741"/>
    </source>
</evidence>
<dbReference type="EMBL" id="CM026422">
    <property type="protein sequence ID" value="KAG0586032.1"/>
    <property type="molecule type" value="Genomic_DNA"/>
</dbReference>
<dbReference type="GO" id="GO:0010329">
    <property type="term" value="F:auxin efflux transmembrane transporter activity"/>
    <property type="evidence" value="ECO:0007669"/>
    <property type="project" value="UniProtKB-ARBA"/>
</dbReference>
<proteinExistence type="inferred from homology"/>
<evidence type="ECO:0000256" key="13">
    <source>
        <dbReference type="SAM" id="Phobius"/>
    </source>
</evidence>
<evidence type="ECO:0000256" key="11">
    <source>
        <dbReference type="ARBA" id="ARBA00062948"/>
    </source>
</evidence>
<feature type="region of interest" description="Disordered" evidence="12">
    <location>
        <begin position="1"/>
        <end position="44"/>
    </location>
</feature>
<feature type="transmembrane region" description="Helical" evidence="13">
    <location>
        <begin position="966"/>
        <end position="990"/>
    </location>
</feature>
<feature type="transmembrane region" description="Helical" evidence="13">
    <location>
        <begin position="743"/>
        <end position="763"/>
    </location>
</feature>
<dbReference type="Pfam" id="PF00664">
    <property type="entry name" value="ABC_membrane"/>
    <property type="match status" value="2"/>
</dbReference>
<dbReference type="GO" id="GO:0005524">
    <property type="term" value="F:ATP binding"/>
    <property type="evidence" value="ECO:0007669"/>
    <property type="project" value="UniProtKB-KW"/>
</dbReference>
<dbReference type="GO" id="GO:0009640">
    <property type="term" value="P:photomorphogenesis"/>
    <property type="evidence" value="ECO:0007669"/>
    <property type="project" value="UniProtKB-ARBA"/>
</dbReference>
<evidence type="ECO:0000256" key="10">
    <source>
        <dbReference type="ARBA" id="ARBA00023180"/>
    </source>
</evidence>
<dbReference type="SUPFAM" id="SSF90123">
    <property type="entry name" value="ABC transporter transmembrane region"/>
    <property type="match status" value="2"/>
</dbReference>
<dbReference type="FunFam" id="3.40.50.300:FF:000066">
    <property type="entry name" value="ABC transporter B family member 1"/>
    <property type="match status" value="1"/>
</dbReference>
<dbReference type="GO" id="GO:0009637">
    <property type="term" value="P:response to blue light"/>
    <property type="evidence" value="ECO:0007669"/>
    <property type="project" value="UniProtKB-ARBA"/>
</dbReference>
<organism evidence="16 17">
    <name type="scientific">Ceratodon purpureus</name>
    <name type="common">Fire moss</name>
    <name type="synonym">Dicranum purpureum</name>
    <dbReference type="NCBI Taxonomy" id="3225"/>
    <lineage>
        <taxon>Eukaryota</taxon>
        <taxon>Viridiplantae</taxon>
        <taxon>Streptophyta</taxon>
        <taxon>Embryophyta</taxon>
        <taxon>Bryophyta</taxon>
        <taxon>Bryophytina</taxon>
        <taxon>Bryopsida</taxon>
        <taxon>Dicranidae</taxon>
        <taxon>Pseudoditrichales</taxon>
        <taxon>Ditrichaceae</taxon>
        <taxon>Ceratodon</taxon>
    </lineage>
</organism>
<dbReference type="FunFam" id="1.20.1560.10:FF:000009">
    <property type="entry name" value="ABC transporter B family member 1"/>
    <property type="match status" value="1"/>
</dbReference>
<dbReference type="InterPro" id="IPR003439">
    <property type="entry name" value="ABC_transporter-like_ATP-bd"/>
</dbReference>
<protein>
    <submittedName>
        <fullName evidence="16">Uncharacterized protein</fullName>
    </submittedName>
</protein>
<sequence length="1304" mass="140257">MAGAVEGPGEGRNGSVGVTPDLERMEGNGGSNPSPVDPVQALPPGKFVKDAEEAVAVEEVSDEEEKKKAVAPKASFFGLFKFADLYDYLLMTLAFFGAVGDGSSFAVMLAVLGGLINSFGNHSNGSSKAQFDDKVIQGTLALTYIAVGAFVCSFLEAACALRTADRQASKMRATYLKATLRQDVGFFDTAGANVAEVVNSVGTDTLVVQDAVGEKIGNFVMNTSSFVSGFAVAFYLEWRLALVLVAFLPVLMIPGLLYGRALIGLARDMHAATNKASSVAEESLSSIRTVYSFVGEQRTMTAYSKALDLTVKAGLKMGLAKGLATGANGVTFILWAVMAWYGSLLIMNRGLGGGTVLVCGLAAMMGGLGLGTALPNLRYIAEAQMAAHKMFTMIDRVPDIDSENMSGQTPEKVTGTLELRSVRFAYPSRPKQIIFEDFSLVIPTGKTVALVGSSGSGKSTVIALLERYYDPLGGAVMVDGIDIKDVQLRWLRMQIGLVSQEPSLFATTIKENILYGKDGATMEEIVTAAKAANAHTFISKLPQGYDTMVGEKGVQMSGGQKQRIAIARALLKNPPILLLDEATSALDSESERVVQVALDQAAVGRTTVVVAHRLSTIRTADLIAVVHGGRVVETGSHEELLQIEDGAYSALVNIQNSRPEDDNLQVAADIAEDSPSSPSTFQLRSSSSKRNSTSFRRDASVRRSLSVHSSADATKFADETGEKLKSPSIGRLLKLNRPEWKQAILGSIGAAGFGFVQPLYAFTMGSMVSTFFEQDHDKMRTSIRNFSLIFTALAIGCVFTNVTRDYNFASMGERLTKRVRELILTRVMTFEVAWFDEEEHSSSAVCSQLATDAAVVRSLVGDRMSLLIQTGAALLLACIIGLVVAWPLAIVMIATQPITIMCFYGKKVLLKRMSEGNLKSQARSTLVASEAVSNHRTITAFHSQNKMCERFNGSQNSLKQGARTRALIAGMGLGMAQFCMLGTWAFYFWYGAKLINEGKISFEGMFKVFFVLVSTGRMIAEAGSATSDLSKGSKSAAAIFGILDRNSRIIAEEGNLEKVVGQVELKDVHFAYPMRPDVVVFKGFSLKVQAGHSIALVGQSGSGKSTIIGLIERFYDPLKGAIYIDGRDIKTLPLKTLRRHIGLVGQEPTLFAGTIRENILYGKEDASEAELIEAAKAANAHTFICGLSNGYDTNTGERGLQLSGGQKQRIAIARAIIKNPGILLLDEATSALDSQSEKVVQDALDRIMVGRTTIVVAHRLSTIQNANSIAVIQEGSIYEQGRHNELMAKKGAYFELVKLQSKNH</sequence>
<dbReference type="SUPFAM" id="SSF52540">
    <property type="entry name" value="P-loop containing nucleoside triphosphate hydrolases"/>
    <property type="match status" value="2"/>
</dbReference>
<feature type="compositionally biased region" description="Gly residues" evidence="12">
    <location>
        <begin position="1"/>
        <end position="14"/>
    </location>
</feature>
<keyword evidence="4 13" id="KW-0812">Transmembrane</keyword>
<dbReference type="PANTHER" id="PTHR45136">
    <property type="entry name" value="ABC TRANSPORTER DOMAIN-CONTAINING PROTEIN"/>
    <property type="match status" value="1"/>
</dbReference>
<dbReference type="InterPro" id="IPR036640">
    <property type="entry name" value="ABC1_TM_sf"/>
</dbReference>
<feature type="transmembrane region" description="Helical" evidence="13">
    <location>
        <begin position="866"/>
        <end position="884"/>
    </location>
</feature>
<dbReference type="GO" id="GO:0016887">
    <property type="term" value="F:ATP hydrolysis activity"/>
    <property type="evidence" value="ECO:0007669"/>
    <property type="project" value="InterPro"/>
</dbReference>
<dbReference type="GO" id="GO:0005886">
    <property type="term" value="C:plasma membrane"/>
    <property type="evidence" value="ECO:0007669"/>
    <property type="project" value="UniProtKB-SubCell"/>
</dbReference>
<reference evidence="16" key="1">
    <citation type="submission" date="2020-06" db="EMBL/GenBank/DDBJ databases">
        <title>WGS assembly of Ceratodon purpureus strain R40.</title>
        <authorList>
            <person name="Carey S.B."/>
            <person name="Jenkins J."/>
            <person name="Shu S."/>
            <person name="Lovell J.T."/>
            <person name="Sreedasyam A."/>
            <person name="Maumus F."/>
            <person name="Tiley G.P."/>
            <person name="Fernandez-Pozo N."/>
            <person name="Barry K."/>
            <person name="Chen C."/>
            <person name="Wang M."/>
            <person name="Lipzen A."/>
            <person name="Daum C."/>
            <person name="Saski C.A."/>
            <person name="Payton A.C."/>
            <person name="Mcbreen J.C."/>
            <person name="Conrad R.E."/>
            <person name="Kollar L.M."/>
            <person name="Olsson S."/>
            <person name="Huttunen S."/>
            <person name="Landis J.B."/>
            <person name="Wickett N.J."/>
            <person name="Johnson M.G."/>
            <person name="Rensing S.A."/>
            <person name="Grimwood J."/>
            <person name="Schmutz J."/>
            <person name="Mcdaniel S.F."/>
        </authorList>
    </citation>
    <scope>NUCLEOTIDE SEQUENCE</scope>
    <source>
        <strain evidence="16">R40</strain>
    </source>
</reference>
<dbReference type="FunFam" id="1.20.1560.10:FF:000029">
    <property type="entry name" value="ABC transporter B family member 1"/>
    <property type="match status" value="1"/>
</dbReference>
<feature type="transmembrane region" description="Helical" evidence="13">
    <location>
        <begin position="136"/>
        <end position="161"/>
    </location>
</feature>
<keyword evidence="3" id="KW-0813">Transport</keyword>
<dbReference type="InterPro" id="IPR011527">
    <property type="entry name" value="ABC1_TM_dom"/>
</dbReference>
<keyword evidence="9 13" id="KW-0472">Membrane</keyword>
<feature type="transmembrane region" description="Helical" evidence="13">
    <location>
        <begin position="354"/>
        <end position="374"/>
    </location>
</feature>
<evidence type="ECO:0000259" key="15">
    <source>
        <dbReference type="PROSITE" id="PS50929"/>
    </source>
</evidence>
<feature type="domain" description="ABC transporter" evidence="14">
    <location>
        <begin position="1063"/>
        <end position="1299"/>
    </location>
</feature>
<dbReference type="GO" id="GO:0009926">
    <property type="term" value="P:auxin polar transport"/>
    <property type="evidence" value="ECO:0007669"/>
    <property type="project" value="UniProtKB-ARBA"/>
</dbReference>
<dbReference type="CDD" id="cd18578">
    <property type="entry name" value="ABC_6TM_Pgp_ABCB1_D2_like"/>
    <property type="match status" value="1"/>
</dbReference>
<evidence type="ECO:0000256" key="8">
    <source>
        <dbReference type="ARBA" id="ARBA00022989"/>
    </source>
</evidence>
<feature type="domain" description="ABC transmembrane type-1" evidence="15">
    <location>
        <begin position="744"/>
        <end position="1031"/>
    </location>
</feature>
<dbReference type="GO" id="GO:0010328">
    <property type="term" value="F:auxin influx transmembrane transporter activity"/>
    <property type="evidence" value="ECO:0007669"/>
    <property type="project" value="UniProtKB-ARBA"/>
</dbReference>
<dbReference type="FunFam" id="3.40.50.300:FF:000205">
    <property type="entry name" value="ABC transporter B family member 4"/>
    <property type="match status" value="1"/>
</dbReference>
<comment type="subunit">
    <text evidence="11">Interacts with 1-naphthylphthalamic acid (NPA).</text>
</comment>
<feature type="transmembrane region" description="Helical" evidence="13">
    <location>
        <begin position="242"/>
        <end position="259"/>
    </location>
</feature>
<dbReference type="CDD" id="cd18577">
    <property type="entry name" value="ABC_6TM_Pgp_ABCB1_D1_like"/>
    <property type="match status" value="1"/>
</dbReference>
<dbReference type="CDD" id="cd03249">
    <property type="entry name" value="ABC_MTABC3_MDL1_MDL2"/>
    <property type="match status" value="2"/>
</dbReference>
<evidence type="ECO:0000256" key="3">
    <source>
        <dbReference type="ARBA" id="ARBA00022448"/>
    </source>
</evidence>
<accession>A0A8T0IS89</accession>
<keyword evidence="8 13" id="KW-1133">Transmembrane helix</keyword>
<dbReference type="GO" id="GO:1900459">
    <property type="term" value="P:positive regulation of brassinosteroid mediated signaling pathway"/>
    <property type="evidence" value="ECO:0007669"/>
    <property type="project" value="UniProtKB-ARBA"/>
</dbReference>
<evidence type="ECO:0000256" key="12">
    <source>
        <dbReference type="SAM" id="MobiDB-lite"/>
    </source>
</evidence>
<dbReference type="Gene3D" id="3.40.50.300">
    <property type="entry name" value="P-loop containing nucleotide triphosphate hydrolases"/>
    <property type="match status" value="2"/>
</dbReference>
<feature type="compositionally biased region" description="Polar residues" evidence="12">
    <location>
        <begin position="674"/>
        <end position="683"/>
    </location>
</feature>
<evidence type="ECO:0000256" key="5">
    <source>
        <dbReference type="ARBA" id="ARBA00022737"/>
    </source>
</evidence>
<keyword evidence="7" id="KW-0067">ATP-binding</keyword>
<dbReference type="GO" id="GO:0140359">
    <property type="term" value="F:ABC-type transporter activity"/>
    <property type="evidence" value="ECO:0007669"/>
    <property type="project" value="InterPro"/>
</dbReference>
<dbReference type="GO" id="GO:0009958">
    <property type="term" value="P:positive gravitropism"/>
    <property type="evidence" value="ECO:0007669"/>
    <property type="project" value="UniProtKB-ARBA"/>
</dbReference>
<dbReference type="GO" id="GO:0009741">
    <property type="term" value="P:response to brassinosteroid"/>
    <property type="evidence" value="ECO:0007669"/>
    <property type="project" value="UniProtKB-ARBA"/>
</dbReference>
<feature type="transmembrane region" description="Helical" evidence="13">
    <location>
        <begin position="322"/>
        <end position="342"/>
    </location>
</feature>
<feature type="compositionally biased region" description="Low complexity" evidence="12">
    <location>
        <begin position="684"/>
        <end position="694"/>
    </location>
</feature>
<comment type="subcellular location">
    <subcellularLocation>
        <location evidence="1">Cell membrane</location>
        <topology evidence="1">Multi-pass membrane protein</topology>
    </subcellularLocation>
</comment>
<dbReference type="PROSITE" id="PS50893">
    <property type="entry name" value="ABC_TRANSPORTER_2"/>
    <property type="match status" value="2"/>
</dbReference>
<dbReference type="InterPro" id="IPR027417">
    <property type="entry name" value="P-loop_NTPase"/>
</dbReference>
<evidence type="ECO:0000259" key="14">
    <source>
        <dbReference type="PROSITE" id="PS50893"/>
    </source>
</evidence>
<evidence type="ECO:0000256" key="4">
    <source>
        <dbReference type="ARBA" id="ARBA00022692"/>
    </source>
</evidence>
<evidence type="ECO:0000256" key="1">
    <source>
        <dbReference type="ARBA" id="ARBA00004651"/>
    </source>
</evidence>
<dbReference type="SMART" id="SM00382">
    <property type="entry name" value="AAA"/>
    <property type="match status" value="2"/>
</dbReference>